<accession>A0A4D6WYJ2</accession>
<dbReference type="PANTHER" id="PTHR10953:SF102">
    <property type="entry name" value="ADENYLYLTRANSFERASE AND SULFURTRANSFERASE MOCS3"/>
    <property type="match status" value="1"/>
</dbReference>
<dbReference type="Pfam" id="PF00581">
    <property type="entry name" value="Rhodanese"/>
    <property type="match status" value="1"/>
</dbReference>
<dbReference type="SUPFAM" id="SSF69572">
    <property type="entry name" value="Activating enzymes of the ubiquitin-like proteins"/>
    <property type="match status" value="1"/>
</dbReference>
<keyword evidence="3" id="KW-0934">Plastid</keyword>
<dbReference type="GO" id="GO:0008146">
    <property type="term" value="F:sulfotransferase activity"/>
    <property type="evidence" value="ECO:0007669"/>
    <property type="project" value="TreeGrafter"/>
</dbReference>
<feature type="domain" description="Rhodanese" evidence="2">
    <location>
        <begin position="280"/>
        <end position="361"/>
    </location>
</feature>
<dbReference type="PANTHER" id="PTHR10953">
    <property type="entry name" value="UBIQUITIN-ACTIVATING ENZYME E1"/>
    <property type="match status" value="1"/>
</dbReference>
<name>A0A4D6WYJ2_9FLOR</name>
<dbReference type="InterPro" id="IPR036873">
    <property type="entry name" value="Rhodanese-like_dom_sf"/>
</dbReference>
<sequence length="362" mass="41826">MKKIQPYFNNLSNDEYCKYARHLILEQIGVNGQQKLKNSKILFIGAGGLSSPAMLYLAASGIGYIGIIENDIIEISNLNRQILYDNQDIKKHKIYTAKYKLKSINKDCKIITHSYTLNTNNAIEIIKYYHIIIDGSDNFITRYLIEKVCQKLHKIHIYGGIQTFEGQLSILNYKSGIQYSDIYPKDLNLTDKNCNNNGLLGVITGTIGILQATETTKIILGIGEILDNFITTYNLLSLSFNKIKIYPQKIIKQNQSTKKYKKNIFNILSNTKIKYIQDNNKKNILIIDIRENYEFTLNTTHLTKAINIPLNKIYIISTIKFLGEYHKKKLIILYCPTSYRSLIASNYLKYNKINHYILENYQ</sequence>
<reference evidence="3" key="2">
    <citation type="submission" date="2019-04" db="EMBL/GenBank/DDBJ databases">
        <authorList>
            <person name="Pasella M."/>
        </authorList>
    </citation>
    <scope>NUCLEOTIDE SEQUENCE</scope>
    <source>
        <strain evidence="3">PD2951</strain>
    </source>
</reference>
<organism evidence="3">
    <name type="scientific">Spermothamnion repens</name>
    <dbReference type="NCBI Taxonomy" id="31383"/>
    <lineage>
        <taxon>Eukaryota</taxon>
        <taxon>Rhodophyta</taxon>
        <taxon>Florideophyceae</taxon>
        <taxon>Rhodymeniophycidae</taxon>
        <taxon>Ceramiales</taxon>
        <taxon>Ceramiaceae</taxon>
        <taxon>Spermothamnion</taxon>
    </lineage>
</organism>
<dbReference type="InterPro" id="IPR045886">
    <property type="entry name" value="ThiF/MoeB/HesA"/>
</dbReference>
<evidence type="ECO:0000313" key="3">
    <source>
        <dbReference type="EMBL" id="QCI08483.1"/>
    </source>
</evidence>
<dbReference type="GO" id="GO:0016779">
    <property type="term" value="F:nucleotidyltransferase activity"/>
    <property type="evidence" value="ECO:0007669"/>
    <property type="project" value="TreeGrafter"/>
</dbReference>
<dbReference type="GO" id="GO:0005829">
    <property type="term" value="C:cytosol"/>
    <property type="evidence" value="ECO:0007669"/>
    <property type="project" value="TreeGrafter"/>
</dbReference>
<dbReference type="Gene3D" id="3.40.50.720">
    <property type="entry name" value="NAD(P)-binding Rossmann-like Domain"/>
    <property type="match status" value="1"/>
</dbReference>
<evidence type="ECO:0000259" key="2">
    <source>
        <dbReference type="PROSITE" id="PS50206"/>
    </source>
</evidence>
<dbReference type="GO" id="GO:0008641">
    <property type="term" value="F:ubiquitin-like modifier activating enzyme activity"/>
    <property type="evidence" value="ECO:0007669"/>
    <property type="project" value="InterPro"/>
</dbReference>
<reference evidence="3" key="1">
    <citation type="journal article" date="2019" name="Mol. Phylogenet. Evol.">
        <title>Morphological evolution and classification of the red algal order Ceramiales inferred using plastid phylogenomics.</title>
        <authorList>
            <person name="Diaz-Tapia P."/>
            <person name="Pasella M.M."/>
            <person name="Verbruggen H."/>
            <person name="Maggs C.A."/>
        </authorList>
    </citation>
    <scope>NUCLEOTIDE SEQUENCE</scope>
    <source>
        <strain evidence="3">PD2951</strain>
    </source>
</reference>
<keyword evidence="1" id="KW-0472">Membrane</keyword>
<feature type="transmembrane region" description="Helical" evidence="1">
    <location>
        <begin position="41"/>
        <end position="67"/>
    </location>
</feature>
<keyword evidence="1" id="KW-0812">Transmembrane</keyword>
<protein>
    <submittedName>
        <fullName evidence="3">Molybdopterin biosynthesis protein</fullName>
    </submittedName>
</protein>
<dbReference type="Pfam" id="PF00899">
    <property type="entry name" value="ThiF"/>
    <property type="match status" value="1"/>
</dbReference>
<dbReference type="CDD" id="cd00158">
    <property type="entry name" value="RHOD"/>
    <property type="match status" value="1"/>
</dbReference>
<dbReference type="Gene3D" id="3.40.250.10">
    <property type="entry name" value="Rhodanese-like domain"/>
    <property type="match status" value="1"/>
</dbReference>
<dbReference type="InterPro" id="IPR001763">
    <property type="entry name" value="Rhodanese-like_dom"/>
</dbReference>
<evidence type="ECO:0000256" key="1">
    <source>
        <dbReference type="SAM" id="Phobius"/>
    </source>
</evidence>
<geneLocation type="plastid" evidence="3"/>
<dbReference type="InterPro" id="IPR035985">
    <property type="entry name" value="Ubiquitin-activating_enz"/>
</dbReference>
<proteinExistence type="predicted"/>
<dbReference type="GO" id="GO:0004792">
    <property type="term" value="F:thiosulfate-cyanide sulfurtransferase activity"/>
    <property type="evidence" value="ECO:0007669"/>
    <property type="project" value="TreeGrafter"/>
</dbReference>
<dbReference type="CDD" id="cd00757">
    <property type="entry name" value="ThiF_MoeB_HesA_family"/>
    <property type="match status" value="1"/>
</dbReference>
<gene>
    <name evidence="3" type="primary">moeB</name>
</gene>
<dbReference type="PROSITE" id="PS50206">
    <property type="entry name" value="RHODANESE_3"/>
    <property type="match status" value="1"/>
</dbReference>
<dbReference type="SUPFAM" id="SSF52821">
    <property type="entry name" value="Rhodanese/Cell cycle control phosphatase"/>
    <property type="match status" value="1"/>
</dbReference>
<dbReference type="InterPro" id="IPR000594">
    <property type="entry name" value="ThiF_NAD_FAD-bd"/>
</dbReference>
<dbReference type="AlphaFoldDB" id="A0A4D6WYJ2"/>
<keyword evidence="1" id="KW-1133">Transmembrane helix</keyword>
<dbReference type="EMBL" id="MK814735">
    <property type="protein sequence ID" value="QCI08483.1"/>
    <property type="molecule type" value="Genomic_DNA"/>
</dbReference>